<reference evidence="1 2" key="1">
    <citation type="journal article" date="2022" name="Int. J. Syst. Evol. Microbiol.">
        <title>Flavobacterium ammonificans sp. nov. and Flavobacterium ammoniigenes sp. nov., ammonifying bacteria isolated from surface river water.</title>
        <authorList>
            <person name="Watanabe K."/>
            <person name="Kitamura T."/>
            <person name="Ogata Y."/>
            <person name="Shindo C."/>
            <person name="Suda W."/>
        </authorList>
    </citation>
    <scope>NUCLEOTIDE SEQUENCE [LARGE SCALE GENOMIC DNA]</scope>
    <source>
        <strain evidence="1 2">GENT11</strain>
    </source>
</reference>
<dbReference type="Proteomes" id="UP001319865">
    <property type="component" value="Chromosome"/>
</dbReference>
<evidence type="ECO:0000313" key="2">
    <source>
        <dbReference type="Proteomes" id="UP001319865"/>
    </source>
</evidence>
<accession>A0ABM7UYP2</accession>
<gene>
    <name evidence="1" type="ORF">GENT11_12840</name>
</gene>
<protein>
    <submittedName>
        <fullName evidence="1">Uncharacterized protein</fullName>
    </submittedName>
</protein>
<keyword evidence="2" id="KW-1185">Reference proteome</keyword>
<organism evidence="1 2">
    <name type="scientific">Flavobacterium ammonificans</name>
    <dbReference type="NCBI Taxonomy" id="1751056"/>
    <lineage>
        <taxon>Bacteria</taxon>
        <taxon>Pseudomonadati</taxon>
        <taxon>Bacteroidota</taxon>
        <taxon>Flavobacteriia</taxon>
        <taxon>Flavobacteriales</taxon>
        <taxon>Flavobacteriaceae</taxon>
        <taxon>Flavobacterium</taxon>
    </lineage>
</organism>
<evidence type="ECO:0000313" key="1">
    <source>
        <dbReference type="EMBL" id="BDB52972.1"/>
    </source>
</evidence>
<sequence>MENEFEFELVNGNFNPEEAKTVINSLINSKINFHNLEDFSNSIRFNSDSSHSKIRIEQLNEIKTKINQLLTEANSKNLSVELNCHFEVKFK</sequence>
<reference evidence="1 2" key="2">
    <citation type="journal article" date="2022" name="Microorganisms">
        <title>Complete Genome Sequences of Two Flavobacterium ammonificans Strains and a Flavobacterium ammoniigenes Strain of Ammonifying Bacterioplankton Isolated from Surface River Water.</title>
        <authorList>
            <person name="Suda W."/>
            <person name="Ogata Y."/>
            <person name="Shindo C."/>
            <person name="Watanabe K."/>
        </authorList>
    </citation>
    <scope>NUCLEOTIDE SEQUENCE [LARGE SCALE GENOMIC DNA]</scope>
    <source>
        <strain evidence="1 2">GENT11</strain>
    </source>
</reference>
<proteinExistence type="predicted"/>
<name>A0ABM7UYP2_9FLAO</name>
<dbReference type="EMBL" id="AP025183">
    <property type="protein sequence ID" value="BDB52972.1"/>
    <property type="molecule type" value="Genomic_DNA"/>
</dbReference>
<dbReference type="RefSeq" id="WP_229329000.1">
    <property type="nucleotide sequence ID" value="NZ_AP025183.1"/>
</dbReference>